<dbReference type="RefSeq" id="WP_076769372.1">
    <property type="nucleotide sequence ID" value="NZ_CP019445.1"/>
</dbReference>
<evidence type="ECO:0000313" key="1">
    <source>
        <dbReference type="EMBL" id="APZ05200.1"/>
    </source>
</evidence>
<name>A0A807LGL6_9ENTR</name>
<keyword evidence="2" id="KW-1185">Reference proteome</keyword>
<dbReference type="Proteomes" id="UP000187148">
    <property type="component" value="Chromosome"/>
</dbReference>
<organism evidence="1 2">
    <name type="scientific">Kosakonia cowanii JCM 10956 = DSM 18146</name>
    <dbReference type="NCBI Taxonomy" id="1300165"/>
    <lineage>
        <taxon>Bacteria</taxon>
        <taxon>Pseudomonadati</taxon>
        <taxon>Pseudomonadota</taxon>
        <taxon>Gammaproteobacteria</taxon>
        <taxon>Enterobacterales</taxon>
        <taxon>Enterobacteriaceae</taxon>
        <taxon>Kosakonia</taxon>
    </lineage>
</organism>
<dbReference type="KEGG" id="kco:BWI95_09110"/>
<accession>A0A807LGL6</accession>
<evidence type="ECO:0000313" key="2">
    <source>
        <dbReference type="Proteomes" id="UP000187148"/>
    </source>
</evidence>
<dbReference type="EMBL" id="CP019445">
    <property type="protein sequence ID" value="APZ05200.1"/>
    <property type="molecule type" value="Genomic_DNA"/>
</dbReference>
<gene>
    <name evidence="1" type="ORF">BWI95_09110</name>
</gene>
<dbReference type="AlphaFoldDB" id="A0A807LGL6"/>
<protein>
    <submittedName>
        <fullName evidence="1">Uncharacterized protein</fullName>
    </submittedName>
</protein>
<proteinExistence type="predicted"/>
<reference evidence="1 2" key="1">
    <citation type="submission" date="2017-01" db="EMBL/GenBank/DDBJ databases">
        <authorList>
            <person name="Cao J.-M."/>
        </authorList>
    </citation>
    <scope>NUCLEOTIDE SEQUENCE [LARGE SCALE GENOMIC DNA]</scope>
    <source>
        <strain evidence="1 2">888-76</strain>
    </source>
</reference>
<sequence length="166" mass="18602">MIDFNADIISFTSLANIRLGHSVDMYLEEMLTRFTVETKEYPSSPPLGGDMHGYFLDDNTVSIFTDANDIIVSVIGNQNYHGRYQNKLCAGITMERLTLLSKSVLLINGALIVDNDYGLAFSLPSPYDEIADHLQHIPGDLQLFEIVVSDYSSWAPPASRRGRKKR</sequence>